<keyword evidence="3" id="KW-1185">Reference proteome</keyword>
<comment type="caution">
    <text evidence="2">The sequence shown here is derived from an EMBL/GenBank/DDBJ whole genome shotgun (WGS) entry which is preliminary data.</text>
</comment>
<dbReference type="AlphaFoldDB" id="A0A3S5BDA5"/>
<organism evidence="2 3">
    <name type="scientific">Protopolystoma xenopodis</name>
    <dbReference type="NCBI Taxonomy" id="117903"/>
    <lineage>
        <taxon>Eukaryota</taxon>
        <taxon>Metazoa</taxon>
        <taxon>Spiralia</taxon>
        <taxon>Lophotrochozoa</taxon>
        <taxon>Platyhelminthes</taxon>
        <taxon>Monogenea</taxon>
        <taxon>Polyopisthocotylea</taxon>
        <taxon>Polystomatidea</taxon>
        <taxon>Polystomatidae</taxon>
        <taxon>Protopolystoma</taxon>
    </lineage>
</organism>
<dbReference type="EMBL" id="CAAALY010268330">
    <property type="protein sequence ID" value="VEL41195.1"/>
    <property type="molecule type" value="Genomic_DNA"/>
</dbReference>
<reference evidence="2" key="1">
    <citation type="submission" date="2018-11" db="EMBL/GenBank/DDBJ databases">
        <authorList>
            <consortium name="Pathogen Informatics"/>
        </authorList>
    </citation>
    <scope>NUCLEOTIDE SEQUENCE</scope>
</reference>
<feature type="region of interest" description="Disordered" evidence="1">
    <location>
        <begin position="1"/>
        <end position="36"/>
    </location>
</feature>
<name>A0A3S5BDA5_9PLAT</name>
<accession>A0A3S5BDA5</accession>
<sequence length="79" mass="8522">MGAGTASGSDGDSELDVWIGSRGEQSGDRQPGGGIRCSGVHVTREDEITCQVDLNKLVKDRIYPVEIRVVFAIIHSDQH</sequence>
<evidence type="ECO:0000256" key="1">
    <source>
        <dbReference type="SAM" id="MobiDB-lite"/>
    </source>
</evidence>
<gene>
    <name evidence="2" type="ORF">PXEA_LOCUS34635</name>
</gene>
<dbReference type="Proteomes" id="UP000784294">
    <property type="component" value="Unassembled WGS sequence"/>
</dbReference>
<evidence type="ECO:0000313" key="3">
    <source>
        <dbReference type="Proteomes" id="UP000784294"/>
    </source>
</evidence>
<protein>
    <submittedName>
        <fullName evidence="2">Uncharacterized protein</fullName>
    </submittedName>
</protein>
<feature type="compositionally biased region" description="Low complexity" evidence="1">
    <location>
        <begin position="1"/>
        <end position="10"/>
    </location>
</feature>
<evidence type="ECO:0000313" key="2">
    <source>
        <dbReference type="EMBL" id="VEL41195.1"/>
    </source>
</evidence>
<proteinExistence type="predicted"/>